<dbReference type="AlphaFoldDB" id="A0A3S2W3R8"/>
<dbReference type="Gene3D" id="3.20.20.80">
    <property type="entry name" value="Glycosidases"/>
    <property type="match status" value="1"/>
</dbReference>
<feature type="domain" description="Rv2525c-like glycoside hydrolase-like" evidence="2">
    <location>
        <begin position="112"/>
        <end position="320"/>
    </location>
</feature>
<feature type="signal peptide" evidence="1">
    <location>
        <begin position="1"/>
        <end position="32"/>
    </location>
</feature>
<dbReference type="OrthoDB" id="5171321at2"/>
<keyword evidence="1" id="KW-0732">Signal</keyword>
<keyword evidence="4" id="KW-1185">Reference proteome</keyword>
<evidence type="ECO:0000259" key="2">
    <source>
        <dbReference type="Pfam" id="PF08924"/>
    </source>
</evidence>
<evidence type="ECO:0000256" key="1">
    <source>
        <dbReference type="SAM" id="SignalP"/>
    </source>
</evidence>
<accession>A0A3S2W3R8</accession>
<dbReference type="InterPro" id="IPR017853">
    <property type="entry name" value="GH"/>
</dbReference>
<sequence length="328" mass="36282">MHRTRHMHRRKLVVGLVLFLTALTALPAPAWAEPVRHGPGPSGDAHAGPLSGLGLPDLDLSDAVFDEPATAAAQAGASDDPKSLLPALSGPRTFRGLAFDTCTAPSLETMRRWRSSKYGAVGVYYGGRARACPHQPWLSHRWMRGVEQLGWRVLPVYVGSQSPCVGAGPKKGYRIGRHPWSQGVREARDAVRRAAAIGIRAGSPLYLDMEAYRYRQTKCARTTLSFVRGWDRQVRGEGYVPGFYSSADSGVRHMRAAARAGVRDLPSVIWFARWHTRPRLAREPVLRRSAWSTQRRIHQYAGNVKERHGGRSLVIDRNLVHAPVARIG</sequence>
<dbReference type="InterPro" id="IPR015020">
    <property type="entry name" value="Rv2525c-like_Glyco_Hydro-like"/>
</dbReference>
<proteinExistence type="predicted"/>
<protein>
    <submittedName>
        <fullName evidence="3">DUF1906 domain-containing protein</fullName>
    </submittedName>
</protein>
<reference evidence="3 4" key="1">
    <citation type="submission" date="2019-01" db="EMBL/GenBank/DDBJ databases">
        <title>Genome sequences of Streptomyces and Rhizobium isolates collected from root and soil.</title>
        <authorList>
            <person name="Chhettri S."/>
            <person name="Sevigny J.L."/>
            <person name="Sen A."/>
            <person name="Ennis N."/>
            <person name="Tisa L."/>
        </authorList>
    </citation>
    <scope>NUCLEOTIDE SEQUENCE [LARGE SCALE GENOMIC DNA]</scope>
    <source>
        <strain evidence="3 4">San01</strain>
    </source>
</reference>
<comment type="caution">
    <text evidence="3">The sequence shown here is derived from an EMBL/GenBank/DDBJ whole genome shotgun (WGS) entry which is preliminary data.</text>
</comment>
<feature type="chain" id="PRO_5039274239" evidence="1">
    <location>
        <begin position="33"/>
        <end position="328"/>
    </location>
</feature>
<dbReference type="EMBL" id="RZYA01000003">
    <property type="protein sequence ID" value="RVU27174.1"/>
    <property type="molecule type" value="Genomic_DNA"/>
</dbReference>
<gene>
    <name evidence="3" type="ORF">EOT10_08335</name>
</gene>
<dbReference type="Pfam" id="PF08924">
    <property type="entry name" value="Rv2525c_GlyHyd-like"/>
    <property type="match status" value="1"/>
</dbReference>
<dbReference type="Proteomes" id="UP000283128">
    <property type="component" value="Unassembled WGS sequence"/>
</dbReference>
<evidence type="ECO:0000313" key="4">
    <source>
        <dbReference type="Proteomes" id="UP000283128"/>
    </source>
</evidence>
<evidence type="ECO:0000313" key="3">
    <source>
        <dbReference type="EMBL" id="RVU27174.1"/>
    </source>
</evidence>
<dbReference type="RefSeq" id="WP_127827437.1">
    <property type="nucleotide sequence ID" value="NZ_RZYA01000003.1"/>
</dbReference>
<organism evidence="3 4">
    <name type="scientific">Streptomyces antnestii</name>
    <dbReference type="NCBI Taxonomy" id="2494256"/>
    <lineage>
        <taxon>Bacteria</taxon>
        <taxon>Bacillati</taxon>
        <taxon>Actinomycetota</taxon>
        <taxon>Actinomycetes</taxon>
        <taxon>Kitasatosporales</taxon>
        <taxon>Streptomycetaceae</taxon>
        <taxon>Streptomyces</taxon>
    </lineage>
</organism>
<name>A0A3S2W3R8_9ACTN</name>
<dbReference type="SUPFAM" id="SSF51445">
    <property type="entry name" value="(Trans)glycosidases"/>
    <property type="match status" value="1"/>
</dbReference>